<proteinExistence type="predicted"/>
<accession>A0A0A9FCH8</accession>
<organism evidence="1">
    <name type="scientific">Arundo donax</name>
    <name type="common">Giant reed</name>
    <name type="synonym">Donax arundinaceus</name>
    <dbReference type="NCBI Taxonomy" id="35708"/>
    <lineage>
        <taxon>Eukaryota</taxon>
        <taxon>Viridiplantae</taxon>
        <taxon>Streptophyta</taxon>
        <taxon>Embryophyta</taxon>
        <taxon>Tracheophyta</taxon>
        <taxon>Spermatophyta</taxon>
        <taxon>Magnoliopsida</taxon>
        <taxon>Liliopsida</taxon>
        <taxon>Poales</taxon>
        <taxon>Poaceae</taxon>
        <taxon>PACMAD clade</taxon>
        <taxon>Arundinoideae</taxon>
        <taxon>Arundineae</taxon>
        <taxon>Arundo</taxon>
    </lineage>
</organism>
<reference evidence="1" key="1">
    <citation type="submission" date="2014-09" db="EMBL/GenBank/DDBJ databases">
        <authorList>
            <person name="Magalhaes I.L.F."/>
            <person name="Oliveira U."/>
            <person name="Santos F.R."/>
            <person name="Vidigal T.H.D.A."/>
            <person name="Brescovit A.D."/>
            <person name="Santos A.J."/>
        </authorList>
    </citation>
    <scope>NUCLEOTIDE SEQUENCE</scope>
    <source>
        <tissue evidence="1">Shoot tissue taken approximately 20 cm above the soil surface</tissue>
    </source>
</reference>
<protein>
    <submittedName>
        <fullName evidence="1">Uncharacterized protein</fullName>
    </submittedName>
</protein>
<sequence length="11" mass="1386">MFWNGRCNVKM</sequence>
<name>A0A0A9FCH8_ARUDO</name>
<reference evidence="1" key="2">
    <citation type="journal article" date="2015" name="Data Brief">
        <title>Shoot transcriptome of the giant reed, Arundo donax.</title>
        <authorList>
            <person name="Barrero R.A."/>
            <person name="Guerrero F.D."/>
            <person name="Moolhuijzen P."/>
            <person name="Goolsby J.A."/>
            <person name="Tidwell J."/>
            <person name="Bellgard S.E."/>
            <person name="Bellgard M.I."/>
        </authorList>
    </citation>
    <scope>NUCLEOTIDE SEQUENCE</scope>
    <source>
        <tissue evidence="1">Shoot tissue taken approximately 20 cm above the soil surface</tissue>
    </source>
</reference>
<dbReference type="EMBL" id="GBRH01187176">
    <property type="protein sequence ID" value="JAE10720.1"/>
    <property type="molecule type" value="Transcribed_RNA"/>
</dbReference>
<evidence type="ECO:0000313" key="1">
    <source>
        <dbReference type="EMBL" id="JAE10720.1"/>
    </source>
</evidence>